<reference evidence="1 2" key="2">
    <citation type="journal article" date="2022" name="Mol. Ecol. Resour.">
        <title>The genomes of chicory, endive, great burdock and yacon provide insights into Asteraceae paleo-polyploidization history and plant inulin production.</title>
        <authorList>
            <person name="Fan W."/>
            <person name="Wang S."/>
            <person name="Wang H."/>
            <person name="Wang A."/>
            <person name="Jiang F."/>
            <person name="Liu H."/>
            <person name="Zhao H."/>
            <person name="Xu D."/>
            <person name="Zhang Y."/>
        </authorList>
    </citation>
    <scope>NUCLEOTIDE SEQUENCE [LARGE SCALE GENOMIC DNA]</scope>
    <source>
        <strain evidence="2">cv. Niubang</strain>
    </source>
</reference>
<dbReference type="Proteomes" id="UP001055879">
    <property type="component" value="Linkage Group LG14"/>
</dbReference>
<name>A0ACB8Y3H4_ARCLA</name>
<comment type="caution">
    <text evidence="1">The sequence shown here is derived from an EMBL/GenBank/DDBJ whole genome shotgun (WGS) entry which is preliminary data.</text>
</comment>
<dbReference type="EMBL" id="CM042060">
    <property type="protein sequence ID" value="KAI3678155.1"/>
    <property type="molecule type" value="Genomic_DNA"/>
</dbReference>
<gene>
    <name evidence="1" type="ORF">L6452_37437</name>
</gene>
<sequence>MLFKAKPVAVETENPSMAKPKSNHERQPDDEKGSPPDAAAWGTWEELLLAYAVNRFGTNSWDSISSELRKRSSAAKVFTPKHCKQKYLELERRFDGSIGDDDTTTAVAVPWIEQLRKLRVEELQRKLQNFDIYISSLQLKVKKLTDESTENGCGERKKKPGLGQKIDDIAIENVEEVNNKRRNPVKSGDEQVPGGDERDNQSVNGSNGNLETGENEFSPVNTADEKPESSPIGVEDSCDDRPDSREPVKTEPESIAESKSEGTVKENSDVQSSASKSRKERSDRVRRGSSKVDEREDEDQPNDSIPLRSLPLVDVLQKVHVLGSAVFERRLDRQEKARYKKLIREHIDFEILQTRLKQGWYSDGNNNFFRDLLLLVNNTFVFFSNESPEFVAAIELRQFILNKMTSNTQQKTDSKSKPTTLSPKRALEPPDSMPFKPKLAGSIIVCRKRSSIAAKPSGRKEQTDVMNSFDKKETATKRISDGFPPISKKTGKNIGGGNDVLESHSSGSENSDVKSDTKKMKNKKPVETEEKKRSAAKLLNRMNPSSSAANNVAIGIAARGGFEDDWGGEQKRGGEGKKDQLQALKRSSGGWQPDSPTNWSVGRPPKKAAAQPPAVAALGKRNRERAESEPSVSKQAKKRSKRL</sequence>
<evidence type="ECO:0000313" key="2">
    <source>
        <dbReference type="Proteomes" id="UP001055879"/>
    </source>
</evidence>
<protein>
    <submittedName>
        <fullName evidence="1">Uncharacterized protein</fullName>
    </submittedName>
</protein>
<reference evidence="2" key="1">
    <citation type="journal article" date="2022" name="Mol. Ecol. Resour.">
        <title>The genomes of chicory, endive, great burdock and yacon provide insights into Asteraceae palaeo-polyploidization history and plant inulin production.</title>
        <authorList>
            <person name="Fan W."/>
            <person name="Wang S."/>
            <person name="Wang H."/>
            <person name="Wang A."/>
            <person name="Jiang F."/>
            <person name="Liu H."/>
            <person name="Zhao H."/>
            <person name="Xu D."/>
            <person name="Zhang Y."/>
        </authorList>
    </citation>
    <scope>NUCLEOTIDE SEQUENCE [LARGE SCALE GENOMIC DNA]</scope>
    <source>
        <strain evidence="2">cv. Niubang</strain>
    </source>
</reference>
<evidence type="ECO:0000313" key="1">
    <source>
        <dbReference type="EMBL" id="KAI3678155.1"/>
    </source>
</evidence>
<proteinExistence type="predicted"/>
<organism evidence="1 2">
    <name type="scientific">Arctium lappa</name>
    <name type="common">Greater burdock</name>
    <name type="synonym">Lappa major</name>
    <dbReference type="NCBI Taxonomy" id="4217"/>
    <lineage>
        <taxon>Eukaryota</taxon>
        <taxon>Viridiplantae</taxon>
        <taxon>Streptophyta</taxon>
        <taxon>Embryophyta</taxon>
        <taxon>Tracheophyta</taxon>
        <taxon>Spermatophyta</taxon>
        <taxon>Magnoliopsida</taxon>
        <taxon>eudicotyledons</taxon>
        <taxon>Gunneridae</taxon>
        <taxon>Pentapetalae</taxon>
        <taxon>asterids</taxon>
        <taxon>campanulids</taxon>
        <taxon>Asterales</taxon>
        <taxon>Asteraceae</taxon>
        <taxon>Carduoideae</taxon>
        <taxon>Cardueae</taxon>
        <taxon>Arctiinae</taxon>
        <taxon>Arctium</taxon>
    </lineage>
</organism>
<keyword evidence="2" id="KW-1185">Reference proteome</keyword>
<accession>A0ACB8Y3H4</accession>